<dbReference type="AlphaFoldDB" id="A0A3P9JNA0"/>
<proteinExistence type="predicted"/>
<evidence type="ECO:0000313" key="2">
    <source>
        <dbReference type="Proteomes" id="UP000265200"/>
    </source>
</evidence>
<reference evidence="1" key="3">
    <citation type="submission" date="2025-08" db="UniProtKB">
        <authorList>
            <consortium name="Ensembl"/>
        </authorList>
    </citation>
    <scope>IDENTIFICATION</scope>
    <source>
        <strain evidence="1">HSOK</strain>
    </source>
</reference>
<reference evidence="1" key="4">
    <citation type="submission" date="2025-09" db="UniProtKB">
        <authorList>
            <consortium name="Ensembl"/>
        </authorList>
    </citation>
    <scope>IDENTIFICATION</scope>
    <source>
        <strain evidence="1">HSOK</strain>
    </source>
</reference>
<sequence length="64" mass="7479">MYVQSSFGCFSSDINVLNVLYPPTYKCAYMHLSSLTQHTFLFIYVYLSSQKKFIKSTLQRLNVL</sequence>
<dbReference type="Proteomes" id="UP000265200">
    <property type="component" value="Chromosome 17"/>
</dbReference>
<organism evidence="1 2">
    <name type="scientific">Oryzias latipes</name>
    <name type="common">Japanese rice fish</name>
    <name type="synonym">Japanese killifish</name>
    <dbReference type="NCBI Taxonomy" id="8090"/>
    <lineage>
        <taxon>Eukaryota</taxon>
        <taxon>Metazoa</taxon>
        <taxon>Chordata</taxon>
        <taxon>Craniata</taxon>
        <taxon>Vertebrata</taxon>
        <taxon>Euteleostomi</taxon>
        <taxon>Actinopterygii</taxon>
        <taxon>Neopterygii</taxon>
        <taxon>Teleostei</taxon>
        <taxon>Neoteleostei</taxon>
        <taxon>Acanthomorphata</taxon>
        <taxon>Ovalentaria</taxon>
        <taxon>Atherinomorphae</taxon>
        <taxon>Beloniformes</taxon>
        <taxon>Adrianichthyidae</taxon>
        <taxon>Oryziinae</taxon>
        <taxon>Oryzias</taxon>
    </lineage>
</organism>
<accession>A0A3P9JNA0</accession>
<protein>
    <submittedName>
        <fullName evidence="1">Uncharacterized protein</fullName>
    </submittedName>
</protein>
<dbReference type="Ensembl" id="ENSORLT00015026998.1">
    <property type="protein sequence ID" value="ENSORLP00015033777.1"/>
    <property type="gene ID" value="ENSORLG00015019365.1"/>
</dbReference>
<name>A0A3P9JNA0_ORYLA</name>
<reference evidence="1 2" key="2">
    <citation type="submission" date="2017-04" db="EMBL/GenBank/DDBJ databases">
        <title>CpG methylation of centromeres and impact of large insertions on vertebrate speciation.</title>
        <authorList>
            <person name="Ichikawa K."/>
            <person name="Yoshimura J."/>
            <person name="Morishita S."/>
        </authorList>
    </citation>
    <scope>NUCLEOTIDE SEQUENCE</scope>
    <source>
        <strain evidence="1 2">HSOK</strain>
    </source>
</reference>
<evidence type="ECO:0000313" key="1">
    <source>
        <dbReference type="Ensembl" id="ENSORLP00015033777.1"/>
    </source>
</evidence>
<reference key="1">
    <citation type="journal article" date="2007" name="Nature">
        <title>The medaka draft genome and insights into vertebrate genome evolution.</title>
        <authorList>
            <person name="Kasahara M."/>
            <person name="Naruse K."/>
            <person name="Sasaki S."/>
            <person name="Nakatani Y."/>
            <person name="Qu W."/>
            <person name="Ahsan B."/>
            <person name="Yamada T."/>
            <person name="Nagayasu Y."/>
            <person name="Doi K."/>
            <person name="Kasai Y."/>
            <person name="Jindo T."/>
            <person name="Kobayashi D."/>
            <person name="Shimada A."/>
            <person name="Toyoda A."/>
            <person name="Kuroki Y."/>
            <person name="Fujiyama A."/>
            <person name="Sasaki T."/>
            <person name="Shimizu A."/>
            <person name="Asakawa S."/>
            <person name="Shimizu N."/>
            <person name="Hashimoto S."/>
            <person name="Yang J."/>
            <person name="Lee Y."/>
            <person name="Matsushima K."/>
            <person name="Sugano S."/>
            <person name="Sakaizumi M."/>
            <person name="Narita T."/>
            <person name="Ohishi K."/>
            <person name="Haga S."/>
            <person name="Ohta F."/>
            <person name="Nomoto H."/>
            <person name="Nogata K."/>
            <person name="Morishita T."/>
            <person name="Endo T."/>
            <person name="Shin-I T."/>
            <person name="Takeda H."/>
            <person name="Morishita S."/>
            <person name="Kohara Y."/>
        </authorList>
    </citation>
    <scope>NUCLEOTIDE SEQUENCE [LARGE SCALE GENOMIC DNA]</scope>
    <source>
        <strain>Hd-rR</strain>
    </source>
</reference>